<protein>
    <submittedName>
        <fullName evidence="1">Uncharacterized protein</fullName>
    </submittedName>
</protein>
<reference evidence="1" key="1">
    <citation type="journal article" date="2023" name="Science">
        <title>Genome structures resolve the early diversification of teleost fishes.</title>
        <authorList>
            <person name="Parey E."/>
            <person name="Louis A."/>
            <person name="Montfort J."/>
            <person name="Bouchez O."/>
            <person name="Roques C."/>
            <person name="Iampietro C."/>
            <person name="Lluch J."/>
            <person name="Castinel A."/>
            <person name="Donnadieu C."/>
            <person name="Desvignes T."/>
            <person name="Floi Bucao C."/>
            <person name="Jouanno E."/>
            <person name="Wen M."/>
            <person name="Mejri S."/>
            <person name="Dirks R."/>
            <person name="Jansen H."/>
            <person name="Henkel C."/>
            <person name="Chen W.J."/>
            <person name="Zahm M."/>
            <person name="Cabau C."/>
            <person name="Klopp C."/>
            <person name="Thompson A.W."/>
            <person name="Robinson-Rechavi M."/>
            <person name="Braasch I."/>
            <person name="Lecointre G."/>
            <person name="Bobe J."/>
            <person name="Postlethwait J.H."/>
            <person name="Berthelot C."/>
            <person name="Roest Crollius H."/>
            <person name="Guiguen Y."/>
        </authorList>
    </citation>
    <scope>NUCLEOTIDE SEQUENCE</scope>
    <source>
        <strain evidence="1">WJC10195</strain>
    </source>
</reference>
<proteinExistence type="predicted"/>
<comment type="caution">
    <text evidence="1">The sequence shown here is derived from an EMBL/GenBank/DDBJ whole genome shotgun (WGS) entry which is preliminary data.</text>
</comment>
<organism evidence="1 2">
    <name type="scientific">Synaphobranchus kaupii</name>
    <name type="common">Kaup's arrowtooth eel</name>
    <dbReference type="NCBI Taxonomy" id="118154"/>
    <lineage>
        <taxon>Eukaryota</taxon>
        <taxon>Metazoa</taxon>
        <taxon>Chordata</taxon>
        <taxon>Craniata</taxon>
        <taxon>Vertebrata</taxon>
        <taxon>Euteleostomi</taxon>
        <taxon>Actinopterygii</taxon>
        <taxon>Neopterygii</taxon>
        <taxon>Teleostei</taxon>
        <taxon>Anguilliformes</taxon>
        <taxon>Synaphobranchidae</taxon>
        <taxon>Synaphobranchus</taxon>
    </lineage>
</organism>
<keyword evidence="2" id="KW-1185">Reference proteome</keyword>
<evidence type="ECO:0000313" key="2">
    <source>
        <dbReference type="Proteomes" id="UP001152622"/>
    </source>
</evidence>
<evidence type="ECO:0000313" key="1">
    <source>
        <dbReference type="EMBL" id="KAJ8376902.1"/>
    </source>
</evidence>
<sequence length="105" mass="11205">MPLSEEDKSERFLRPPDVSAEAFVLLSTLPGSPSSSEGEAIAVTLWSSDVLPCGSLTQLPAAGRGPDSSWGRSAACLTAATRWSLRPHEGERPWLPGQAAEHQNH</sequence>
<name>A0A9Q1G8J6_SYNKA</name>
<dbReference type="AlphaFoldDB" id="A0A9Q1G8J6"/>
<dbReference type="Proteomes" id="UP001152622">
    <property type="component" value="Chromosome 2"/>
</dbReference>
<accession>A0A9Q1G8J6</accession>
<gene>
    <name evidence="1" type="ORF">SKAU_G00074820</name>
</gene>
<dbReference type="EMBL" id="JAINUF010000002">
    <property type="protein sequence ID" value="KAJ8376902.1"/>
    <property type="molecule type" value="Genomic_DNA"/>
</dbReference>